<dbReference type="PROSITE" id="PS50857">
    <property type="entry name" value="COX2_CUA"/>
    <property type="match status" value="1"/>
</dbReference>
<dbReference type="GO" id="GO:0009486">
    <property type="term" value="F:cytochrome bo3 ubiquinol oxidase activity"/>
    <property type="evidence" value="ECO:0007669"/>
    <property type="project" value="InterPro"/>
</dbReference>
<dbReference type="EMBL" id="WVTD01000018">
    <property type="protein sequence ID" value="MYL99657.1"/>
    <property type="molecule type" value="Genomic_DNA"/>
</dbReference>
<feature type="transmembrane region" description="Helical" evidence="16">
    <location>
        <begin position="103"/>
        <end position="122"/>
    </location>
</feature>
<dbReference type="GO" id="GO:0016682">
    <property type="term" value="F:oxidoreductase activity, acting on diphenols and related substances as donors, oxygen as acceptor"/>
    <property type="evidence" value="ECO:0007669"/>
    <property type="project" value="InterPro"/>
</dbReference>
<dbReference type="SUPFAM" id="SSF49503">
    <property type="entry name" value="Cupredoxins"/>
    <property type="match status" value="1"/>
</dbReference>
<dbReference type="Gene3D" id="2.60.40.420">
    <property type="entry name" value="Cupredoxins - blue copper proteins"/>
    <property type="match status" value="1"/>
</dbReference>
<dbReference type="CDD" id="cd04212">
    <property type="entry name" value="CuRO_UO_II"/>
    <property type="match status" value="1"/>
</dbReference>
<dbReference type="GO" id="GO:0004129">
    <property type="term" value="F:cytochrome-c oxidase activity"/>
    <property type="evidence" value="ECO:0007669"/>
    <property type="project" value="InterPro"/>
</dbReference>
<dbReference type="RefSeq" id="WP_160987097.1">
    <property type="nucleotide sequence ID" value="NZ_WVTD01000018.1"/>
</dbReference>
<dbReference type="InterPro" id="IPR002429">
    <property type="entry name" value="CcO_II-like_C"/>
</dbReference>
<dbReference type="NCBIfam" id="TIGR01433">
    <property type="entry name" value="CyoA"/>
    <property type="match status" value="1"/>
</dbReference>
<comment type="subcellular location">
    <subcellularLocation>
        <location evidence="1">Cell membrane</location>
        <topology evidence="1">Multi-pass membrane protein</topology>
    </subcellularLocation>
</comment>
<comment type="similarity">
    <text evidence="2">Belongs to the cytochrome c oxidase subunit 2 family.</text>
</comment>
<feature type="domain" description="Cytochrome oxidase subunit II copper A binding" evidence="17">
    <location>
        <begin position="146"/>
        <end position="258"/>
    </location>
</feature>
<evidence type="ECO:0000256" key="4">
    <source>
        <dbReference type="ARBA" id="ARBA00022475"/>
    </source>
</evidence>
<evidence type="ECO:0000256" key="15">
    <source>
        <dbReference type="SAM" id="MobiDB-lite"/>
    </source>
</evidence>
<feature type="transmembrane region" description="Helical" evidence="16">
    <location>
        <begin position="62"/>
        <end position="82"/>
    </location>
</feature>
<evidence type="ECO:0000256" key="7">
    <source>
        <dbReference type="ARBA" id="ARBA00022729"/>
    </source>
</evidence>
<dbReference type="InterPro" id="IPR011759">
    <property type="entry name" value="Cyt_c_oxidase_su2_TM_dom"/>
</dbReference>
<keyword evidence="12" id="KW-0564">Palmitate</keyword>
<name>A0A7X4GJ99_9SPHN</name>
<comment type="caution">
    <text evidence="19">The sequence shown here is derived from an EMBL/GenBank/DDBJ whole genome shotgun (WGS) entry which is preliminary data.</text>
</comment>
<dbReference type="PANTHER" id="PTHR22888:SF18">
    <property type="entry name" value="CYTOCHROME BO(3) UBIQUINOL OXIDASE SUBUNIT 2"/>
    <property type="match status" value="1"/>
</dbReference>
<reference evidence="19 20" key="1">
    <citation type="submission" date="2019-12" db="EMBL/GenBank/DDBJ databases">
        <authorList>
            <person name="Feng G."/>
            <person name="Zhu H."/>
        </authorList>
    </citation>
    <scope>NUCLEOTIDE SEQUENCE [LARGE SCALE GENOMIC DNA]</scope>
    <source>
        <strain evidence="19 20">FGD1</strain>
    </source>
</reference>
<dbReference type="InterPro" id="IPR036257">
    <property type="entry name" value="Cyt_c_oxidase_su2_TM_sf"/>
</dbReference>
<dbReference type="InterPro" id="IPR010514">
    <property type="entry name" value="COX_ARM"/>
</dbReference>
<evidence type="ECO:0000313" key="20">
    <source>
        <dbReference type="Proteomes" id="UP000465810"/>
    </source>
</evidence>
<evidence type="ECO:0000313" key="19">
    <source>
        <dbReference type="EMBL" id="MYL99657.1"/>
    </source>
</evidence>
<evidence type="ECO:0000256" key="12">
    <source>
        <dbReference type="ARBA" id="ARBA00023139"/>
    </source>
</evidence>
<evidence type="ECO:0000256" key="13">
    <source>
        <dbReference type="ARBA" id="ARBA00023288"/>
    </source>
</evidence>
<keyword evidence="3" id="KW-0813">Transport</keyword>
<dbReference type="AlphaFoldDB" id="A0A7X4GJ99"/>
<keyword evidence="5" id="KW-0679">Respiratory chain</keyword>
<evidence type="ECO:0000256" key="10">
    <source>
        <dbReference type="ARBA" id="ARBA00023002"/>
    </source>
</evidence>
<dbReference type="InterPro" id="IPR006333">
    <property type="entry name" value="Cyt_o_ubiquinol_oxidase_su2"/>
</dbReference>
<dbReference type="Pfam" id="PF06481">
    <property type="entry name" value="COX_ARM"/>
    <property type="match status" value="1"/>
</dbReference>
<keyword evidence="10" id="KW-0560">Oxidoreductase</keyword>
<evidence type="ECO:0000256" key="8">
    <source>
        <dbReference type="ARBA" id="ARBA00022982"/>
    </source>
</evidence>
<protein>
    <recommendedName>
        <fullName evidence="14">Ubiquinol oxidase polypeptide II</fullName>
    </recommendedName>
</protein>
<evidence type="ECO:0000259" key="18">
    <source>
        <dbReference type="PROSITE" id="PS50999"/>
    </source>
</evidence>
<evidence type="ECO:0000259" key="17">
    <source>
        <dbReference type="PROSITE" id="PS50857"/>
    </source>
</evidence>
<evidence type="ECO:0000256" key="2">
    <source>
        <dbReference type="ARBA" id="ARBA00007866"/>
    </source>
</evidence>
<keyword evidence="7" id="KW-0732">Signal</keyword>
<dbReference type="GO" id="GO:0005886">
    <property type="term" value="C:plasma membrane"/>
    <property type="evidence" value="ECO:0007669"/>
    <property type="project" value="UniProtKB-SubCell"/>
</dbReference>
<keyword evidence="9 16" id="KW-1133">Transmembrane helix</keyword>
<dbReference type="PROSITE" id="PS50999">
    <property type="entry name" value="COX2_TM"/>
    <property type="match status" value="1"/>
</dbReference>
<evidence type="ECO:0000256" key="5">
    <source>
        <dbReference type="ARBA" id="ARBA00022660"/>
    </source>
</evidence>
<dbReference type="Gene3D" id="1.10.287.90">
    <property type="match status" value="1"/>
</dbReference>
<dbReference type="InterPro" id="IPR045187">
    <property type="entry name" value="CcO_II"/>
</dbReference>
<dbReference type="InterPro" id="IPR008972">
    <property type="entry name" value="Cupredoxin"/>
</dbReference>
<feature type="domain" description="Cytochrome oxidase subunit II transmembrane region profile" evidence="18">
    <location>
        <begin position="34"/>
        <end position="131"/>
    </location>
</feature>
<dbReference type="Proteomes" id="UP000465810">
    <property type="component" value="Unassembled WGS sequence"/>
</dbReference>
<dbReference type="PANTHER" id="PTHR22888">
    <property type="entry name" value="CYTOCHROME C OXIDASE, SUBUNIT II"/>
    <property type="match status" value="1"/>
</dbReference>
<dbReference type="SUPFAM" id="SSF81464">
    <property type="entry name" value="Cytochrome c oxidase subunit II-like, transmembrane region"/>
    <property type="match status" value="1"/>
</dbReference>
<evidence type="ECO:0000256" key="3">
    <source>
        <dbReference type="ARBA" id="ARBA00022448"/>
    </source>
</evidence>
<evidence type="ECO:0000256" key="11">
    <source>
        <dbReference type="ARBA" id="ARBA00023136"/>
    </source>
</evidence>
<proteinExistence type="inferred from homology"/>
<dbReference type="GO" id="GO:0042773">
    <property type="term" value="P:ATP synthesis coupled electron transport"/>
    <property type="evidence" value="ECO:0007669"/>
    <property type="project" value="TreeGrafter"/>
</dbReference>
<gene>
    <name evidence="19" type="primary">cyoA</name>
    <name evidence="19" type="ORF">GR702_18010</name>
</gene>
<accession>A0A7X4GJ99</accession>
<dbReference type="InterPro" id="IPR034227">
    <property type="entry name" value="CuRO_UO_II"/>
</dbReference>
<evidence type="ECO:0000256" key="9">
    <source>
        <dbReference type="ARBA" id="ARBA00022989"/>
    </source>
</evidence>
<organism evidence="19 20">
    <name type="scientific">Novosphingobium silvae</name>
    <dbReference type="NCBI Taxonomy" id="2692619"/>
    <lineage>
        <taxon>Bacteria</taxon>
        <taxon>Pseudomonadati</taxon>
        <taxon>Pseudomonadota</taxon>
        <taxon>Alphaproteobacteria</taxon>
        <taxon>Sphingomonadales</taxon>
        <taxon>Sphingomonadaceae</taxon>
        <taxon>Novosphingobium</taxon>
    </lineage>
</organism>
<keyword evidence="20" id="KW-1185">Reference proteome</keyword>
<evidence type="ECO:0000256" key="16">
    <source>
        <dbReference type="SAM" id="Phobius"/>
    </source>
</evidence>
<keyword evidence="13" id="KW-0449">Lipoprotein</keyword>
<evidence type="ECO:0000256" key="1">
    <source>
        <dbReference type="ARBA" id="ARBA00004651"/>
    </source>
</evidence>
<evidence type="ECO:0000256" key="14">
    <source>
        <dbReference type="ARBA" id="ARBA00030198"/>
    </source>
</evidence>
<keyword evidence="6 16" id="KW-0812">Transmembrane</keyword>
<feature type="region of interest" description="Disordered" evidence="15">
    <location>
        <begin position="420"/>
        <end position="445"/>
    </location>
</feature>
<feature type="transmembrane region" description="Helical" evidence="16">
    <location>
        <begin position="21"/>
        <end position="42"/>
    </location>
</feature>
<keyword evidence="8" id="KW-0249">Electron transport</keyword>
<keyword evidence="4" id="KW-1003">Cell membrane</keyword>
<dbReference type="Pfam" id="PF00116">
    <property type="entry name" value="COX2"/>
    <property type="match status" value="1"/>
</dbReference>
<evidence type="ECO:0000256" key="6">
    <source>
        <dbReference type="ARBA" id="ARBA00022692"/>
    </source>
</evidence>
<dbReference type="GO" id="GO:0005507">
    <property type="term" value="F:copper ion binding"/>
    <property type="evidence" value="ECO:0007669"/>
    <property type="project" value="InterPro"/>
</dbReference>
<sequence length="445" mass="47776">MHPLESRLNPPGRSSGPSRFLNLRALSALALAGSLAACNTVVLDPAGDVARQQGDLVVISTLLMLLIVVPVMSAVAIFAWRYRASNKDARYEPDWDHSTQLELLIWTAPLLIIICLGAVTWVSTHLLDPYRSIGRIDARTAVAADARPLQVEVVALDWKWLFIYPEQGIATVNELVVPTGRPLQFKITSSSVMNSFYVPAMAGQIYAMPGMETRLHAVMNEPGKFVGLSANYSGAGFSNMRFAAHSVSEDQFAKWVGKVKASPMQPGPIGEAADDPLKNAPPPRPVGGNLDRAAYLELEKPSEKVQVIRYSSVAPDLYDAIVDMCVEPGKMCSSEMMAIDARGGLGKAGIRNVSMLEYDKNGRAEGSKATANPNDAVRKELAWVRALCRQIPGAAPDGTIKAPADMRSLNGAGLAAPQSIGLGDERAAPAARTSPVEHISLNSRN</sequence>
<keyword evidence="11 16" id="KW-0472">Membrane</keyword>